<gene>
    <name evidence="1" type="ORF">XBI1_1870103</name>
</gene>
<proteinExistence type="predicted"/>
<dbReference type="HOGENOM" id="CLU_3013264_0_0_6"/>
<dbReference type="EMBL" id="CBTB010000098">
    <property type="protein sequence ID" value="CDH32137.1"/>
    <property type="molecule type" value="Genomic_DNA"/>
</dbReference>
<name>A0A077Q7G7_XENBV</name>
<dbReference type="Proteomes" id="UP000028480">
    <property type="component" value="Unassembled WGS sequence"/>
</dbReference>
<evidence type="ECO:0000313" key="1">
    <source>
        <dbReference type="EMBL" id="CDH32137.1"/>
    </source>
</evidence>
<reference evidence="1" key="1">
    <citation type="submission" date="2013-07" db="EMBL/GenBank/DDBJ databases">
        <title>Sub-species coevolution in mutualistic symbiosis.</title>
        <authorList>
            <person name="Murfin K."/>
            <person name="Klassen J."/>
            <person name="Lee M."/>
            <person name="Forst S."/>
            <person name="Stock P."/>
            <person name="Goodrich-Blair H."/>
        </authorList>
    </citation>
    <scope>NUCLEOTIDE SEQUENCE [LARGE SCALE GENOMIC DNA]</scope>
    <source>
        <strain evidence="1">Intermedium</strain>
    </source>
</reference>
<organism evidence="1">
    <name type="scientific">Xenorhabdus bovienii str. Intermedium</name>
    <dbReference type="NCBI Taxonomy" id="1379677"/>
    <lineage>
        <taxon>Bacteria</taxon>
        <taxon>Pseudomonadati</taxon>
        <taxon>Pseudomonadota</taxon>
        <taxon>Gammaproteobacteria</taxon>
        <taxon>Enterobacterales</taxon>
        <taxon>Morganellaceae</taxon>
        <taxon>Xenorhabdus</taxon>
    </lineage>
</organism>
<sequence>MHRIEGCPSYSIIFFKIINYINSNKLKINLRLLINNISHGNNFIILHSGVNSEVNK</sequence>
<comment type="caution">
    <text evidence="1">The sequence shown here is derived from an EMBL/GenBank/DDBJ whole genome shotgun (WGS) entry which is preliminary data.</text>
</comment>
<protein>
    <submittedName>
        <fullName evidence="1">Uncharacterized protein</fullName>
    </submittedName>
</protein>
<accession>A0A077Q7G7</accession>
<dbReference type="AlphaFoldDB" id="A0A077Q7G7"/>